<proteinExistence type="predicted"/>
<comment type="caution">
    <text evidence="2">The sequence shown here is derived from an EMBL/GenBank/DDBJ whole genome shotgun (WGS) entry which is preliminary data.</text>
</comment>
<dbReference type="SUPFAM" id="SSF141562">
    <property type="entry name" value="At5g01610-like"/>
    <property type="match status" value="1"/>
</dbReference>
<name>A0ABD1M328_9FABA</name>
<organism evidence="2 3">
    <name type="scientific">Flemingia macrophylla</name>
    <dbReference type="NCBI Taxonomy" id="520843"/>
    <lineage>
        <taxon>Eukaryota</taxon>
        <taxon>Viridiplantae</taxon>
        <taxon>Streptophyta</taxon>
        <taxon>Embryophyta</taxon>
        <taxon>Tracheophyta</taxon>
        <taxon>Spermatophyta</taxon>
        <taxon>Magnoliopsida</taxon>
        <taxon>eudicotyledons</taxon>
        <taxon>Gunneridae</taxon>
        <taxon>Pentapetalae</taxon>
        <taxon>rosids</taxon>
        <taxon>fabids</taxon>
        <taxon>Fabales</taxon>
        <taxon>Fabaceae</taxon>
        <taxon>Papilionoideae</taxon>
        <taxon>50 kb inversion clade</taxon>
        <taxon>NPAAA clade</taxon>
        <taxon>indigoferoid/millettioid clade</taxon>
        <taxon>Phaseoleae</taxon>
        <taxon>Flemingia</taxon>
    </lineage>
</organism>
<feature type="signal peptide" evidence="1">
    <location>
        <begin position="1"/>
        <end position="30"/>
    </location>
</feature>
<dbReference type="Gene3D" id="2.30.240.10">
    <property type="entry name" value="At5g01610-like"/>
    <property type="match status" value="1"/>
</dbReference>
<dbReference type="EMBL" id="JBGMDY010000006">
    <property type="protein sequence ID" value="KAL2330163.1"/>
    <property type="molecule type" value="Genomic_DNA"/>
</dbReference>
<feature type="chain" id="PRO_5044822443" evidence="1">
    <location>
        <begin position="31"/>
        <end position="246"/>
    </location>
</feature>
<keyword evidence="3" id="KW-1185">Reference proteome</keyword>
<dbReference type="Pfam" id="PF04398">
    <property type="entry name" value="DUF538"/>
    <property type="match status" value="1"/>
</dbReference>
<dbReference type="InterPro" id="IPR036758">
    <property type="entry name" value="At5g01610-like"/>
</dbReference>
<dbReference type="AlphaFoldDB" id="A0ABD1M328"/>
<reference evidence="2 3" key="1">
    <citation type="submission" date="2024-08" db="EMBL/GenBank/DDBJ databases">
        <title>Insights into the chromosomal genome structure of Flemingia macrophylla.</title>
        <authorList>
            <person name="Ding Y."/>
            <person name="Zhao Y."/>
            <person name="Bi W."/>
            <person name="Wu M."/>
            <person name="Zhao G."/>
            <person name="Gong Y."/>
            <person name="Li W."/>
            <person name="Zhang P."/>
        </authorList>
    </citation>
    <scope>NUCLEOTIDE SEQUENCE [LARGE SCALE GENOMIC DNA]</scope>
    <source>
        <strain evidence="2">DYQJB</strain>
        <tissue evidence="2">Leaf</tissue>
    </source>
</reference>
<dbReference type="PANTHER" id="PTHR31676:SF115">
    <property type="entry name" value="DUF538 DOMAIN-CONTAINING PROTEIN"/>
    <property type="match status" value="1"/>
</dbReference>
<dbReference type="InterPro" id="IPR007493">
    <property type="entry name" value="DUF538"/>
</dbReference>
<keyword evidence="1" id="KW-0732">Signal</keyword>
<dbReference type="Proteomes" id="UP001603857">
    <property type="component" value="Unassembled WGS sequence"/>
</dbReference>
<dbReference type="PANTHER" id="PTHR31676">
    <property type="entry name" value="T31J12.3 PROTEIN-RELATED"/>
    <property type="match status" value="1"/>
</dbReference>
<evidence type="ECO:0000313" key="2">
    <source>
        <dbReference type="EMBL" id="KAL2330163.1"/>
    </source>
</evidence>
<evidence type="ECO:0000313" key="3">
    <source>
        <dbReference type="Proteomes" id="UP001603857"/>
    </source>
</evidence>
<sequence>MVKARVLWILASIAAASCLCAAATATATNATTIYDELRAQGLPVGLLPKGIAKYWLNGSSGEFEVWMNEPCNAKFENEVHYDSNIKGILGFGRIGELSGVSAQELFLWFPVKGIRVDVPTSGLIHFDVGVADKQFSLSLFEDPPDCSPQVNVGSGKVLLFSALIESIVCSGTKDDNFGGRQAYGCGKICDRQGCRVVSNVSGMLCLFRGTFLIRELHWRENSRVDLKEEYSCFKENLIPQMIMGLE</sequence>
<gene>
    <name evidence="2" type="ORF">Fmac_017744</name>
</gene>
<accession>A0ABD1M328</accession>
<dbReference type="FunFam" id="2.30.240.10:FF:000002">
    <property type="entry name" value="Uncharacterized protein At3g07460"/>
    <property type="match status" value="1"/>
</dbReference>
<protein>
    <submittedName>
        <fullName evidence="2">Uncharacterized protein</fullName>
    </submittedName>
</protein>
<evidence type="ECO:0000256" key="1">
    <source>
        <dbReference type="SAM" id="SignalP"/>
    </source>
</evidence>
<dbReference type="PROSITE" id="PS51257">
    <property type="entry name" value="PROKAR_LIPOPROTEIN"/>
    <property type="match status" value="1"/>
</dbReference>